<dbReference type="Proteomes" id="UP000219612">
    <property type="component" value="Unassembled WGS sequence"/>
</dbReference>
<protein>
    <submittedName>
        <fullName evidence="1">Uncharacterized protein</fullName>
    </submittedName>
</protein>
<gene>
    <name evidence="1" type="ORF">SAMN05421748_102335</name>
</gene>
<proteinExistence type="predicted"/>
<reference evidence="1 2" key="1">
    <citation type="submission" date="2017-09" db="EMBL/GenBank/DDBJ databases">
        <authorList>
            <person name="Ehlers B."/>
            <person name="Leendertz F.H."/>
        </authorList>
    </citation>
    <scope>NUCLEOTIDE SEQUENCE [LARGE SCALE GENOMIC DNA]</scope>
    <source>
        <strain evidence="1 2">CGMCC 4.6857</strain>
    </source>
</reference>
<evidence type="ECO:0000313" key="2">
    <source>
        <dbReference type="Proteomes" id="UP000219612"/>
    </source>
</evidence>
<dbReference type="RefSeq" id="WP_143234461.1">
    <property type="nucleotide sequence ID" value="NZ_OBDY01000002.1"/>
</dbReference>
<sequence length="189" mass="20922">MTIAHTNVVIELADDLNTAVGQLEIKHVRMLERALKTFGRRSAGTALVLQDQLRRNLVSYSPRVLWLLRAVVTESSLEQVNRKLSADYRELLETGIGDMRSLLRIAGTEKTVKIETLRGVRDVVPAGGWASDVKLGVVQAAKASEILGNPADWPADVVQRAVENFATKMASVEPISALAERNKWFYDIN</sequence>
<name>A0A285GPE8_9ACTN</name>
<organism evidence="1 2">
    <name type="scientific">Paractinoplanes atraurantiacus</name>
    <dbReference type="NCBI Taxonomy" id="1036182"/>
    <lineage>
        <taxon>Bacteria</taxon>
        <taxon>Bacillati</taxon>
        <taxon>Actinomycetota</taxon>
        <taxon>Actinomycetes</taxon>
        <taxon>Micromonosporales</taxon>
        <taxon>Micromonosporaceae</taxon>
        <taxon>Paractinoplanes</taxon>
    </lineage>
</organism>
<dbReference type="AlphaFoldDB" id="A0A285GPE8"/>
<evidence type="ECO:0000313" key="1">
    <source>
        <dbReference type="EMBL" id="SNY25417.1"/>
    </source>
</evidence>
<keyword evidence="2" id="KW-1185">Reference proteome</keyword>
<dbReference type="EMBL" id="OBDY01000002">
    <property type="protein sequence ID" value="SNY25417.1"/>
    <property type="molecule type" value="Genomic_DNA"/>
</dbReference>
<accession>A0A285GPE8</accession>